<accession>A0A6J7EVS2</accession>
<evidence type="ECO:0000256" key="3">
    <source>
        <dbReference type="ARBA" id="ARBA00022967"/>
    </source>
</evidence>
<dbReference type="Gene3D" id="3.40.50.1000">
    <property type="entry name" value="HAD superfamily/HAD-like"/>
    <property type="match status" value="1"/>
</dbReference>
<dbReference type="PROSITE" id="PS00154">
    <property type="entry name" value="ATPASE_E1_E2"/>
    <property type="match status" value="1"/>
</dbReference>
<evidence type="ECO:0000256" key="1">
    <source>
        <dbReference type="ARBA" id="ARBA00004141"/>
    </source>
</evidence>
<dbReference type="InterPro" id="IPR001757">
    <property type="entry name" value="P_typ_ATPase"/>
</dbReference>
<reference evidence="8" key="1">
    <citation type="submission" date="2020-05" db="EMBL/GenBank/DDBJ databases">
        <authorList>
            <person name="Chiriac C."/>
            <person name="Salcher M."/>
            <person name="Ghai R."/>
            <person name="Kavagutti S V."/>
        </authorList>
    </citation>
    <scope>NUCLEOTIDE SEQUENCE</scope>
</reference>
<dbReference type="SUPFAM" id="SSF56784">
    <property type="entry name" value="HAD-like"/>
    <property type="match status" value="1"/>
</dbReference>
<dbReference type="SFLD" id="SFLDF00027">
    <property type="entry name" value="p-type_atpase"/>
    <property type="match status" value="1"/>
</dbReference>
<gene>
    <name evidence="8" type="ORF">UFOPK3495_00074</name>
</gene>
<feature type="transmembrane region" description="Helical" evidence="6">
    <location>
        <begin position="66"/>
        <end position="83"/>
    </location>
</feature>
<dbReference type="InterPro" id="IPR023299">
    <property type="entry name" value="ATPase_P-typ_cyto_dom_N"/>
</dbReference>
<dbReference type="SUPFAM" id="SSF81653">
    <property type="entry name" value="Calcium ATPase, transduction domain A"/>
    <property type="match status" value="1"/>
</dbReference>
<evidence type="ECO:0000256" key="6">
    <source>
        <dbReference type="SAM" id="Phobius"/>
    </source>
</evidence>
<dbReference type="InterPro" id="IPR023298">
    <property type="entry name" value="ATPase_P-typ_TM_dom_sf"/>
</dbReference>
<evidence type="ECO:0000256" key="2">
    <source>
        <dbReference type="ARBA" id="ARBA00022692"/>
    </source>
</evidence>
<dbReference type="SFLD" id="SFLDS00003">
    <property type="entry name" value="Haloacid_Dehalogenase"/>
    <property type="match status" value="1"/>
</dbReference>
<keyword evidence="4 6" id="KW-1133">Transmembrane helix</keyword>
<dbReference type="PRINTS" id="PR00119">
    <property type="entry name" value="CATATPASE"/>
</dbReference>
<keyword evidence="2 6" id="KW-0812">Transmembrane</keyword>
<dbReference type="Pfam" id="PF00122">
    <property type="entry name" value="E1-E2_ATPase"/>
    <property type="match status" value="1"/>
</dbReference>
<dbReference type="AlphaFoldDB" id="A0A6J7EVS2"/>
<comment type="subcellular location">
    <subcellularLocation>
        <location evidence="1">Membrane</location>
        <topology evidence="1">Multi-pass membrane protein</topology>
    </subcellularLocation>
</comment>
<feature type="transmembrane region" description="Helical" evidence="6">
    <location>
        <begin position="681"/>
        <end position="701"/>
    </location>
</feature>
<organism evidence="8">
    <name type="scientific">freshwater metagenome</name>
    <dbReference type="NCBI Taxonomy" id="449393"/>
    <lineage>
        <taxon>unclassified sequences</taxon>
        <taxon>metagenomes</taxon>
        <taxon>ecological metagenomes</taxon>
    </lineage>
</organism>
<dbReference type="GO" id="GO:0016020">
    <property type="term" value="C:membrane"/>
    <property type="evidence" value="ECO:0007669"/>
    <property type="project" value="UniProtKB-SubCell"/>
</dbReference>
<keyword evidence="3" id="KW-1278">Translocase</keyword>
<dbReference type="Pfam" id="PF00702">
    <property type="entry name" value="Hydrolase"/>
    <property type="match status" value="1"/>
</dbReference>
<keyword evidence="5 6" id="KW-0472">Membrane</keyword>
<dbReference type="SFLD" id="SFLDG00002">
    <property type="entry name" value="C1.7:_P-type_atpase_like"/>
    <property type="match status" value="1"/>
</dbReference>
<name>A0A6J7EVS2_9ZZZZ</name>
<dbReference type="InterPro" id="IPR023214">
    <property type="entry name" value="HAD_sf"/>
</dbReference>
<dbReference type="PANTHER" id="PTHR42861">
    <property type="entry name" value="CALCIUM-TRANSPORTING ATPASE"/>
    <property type="match status" value="1"/>
</dbReference>
<dbReference type="SUPFAM" id="SSF81665">
    <property type="entry name" value="Calcium ATPase, transmembrane domain M"/>
    <property type="match status" value="1"/>
</dbReference>
<dbReference type="GO" id="GO:0005524">
    <property type="term" value="F:ATP binding"/>
    <property type="evidence" value="ECO:0007669"/>
    <property type="project" value="InterPro"/>
</dbReference>
<proteinExistence type="predicted"/>
<dbReference type="EMBL" id="CAFBMC010000002">
    <property type="protein sequence ID" value="CAB4887782.1"/>
    <property type="molecule type" value="Genomic_DNA"/>
</dbReference>
<feature type="transmembrane region" description="Helical" evidence="6">
    <location>
        <begin position="713"/>
        <end position="733"/>
    </location>
</feature>
<dbReference type="Gene3D" id="3.40.1110.10">
    <property type="entry name" value="Calcium-transporting ATPase, cytoplasmic domain N"/>
    <property type="match status" value="1"/>
</dbReference>
<feature type="domain" description="P-type ATPase A" evidence="7">
    <location>
        <begin position="102"/>
        <end position="194"/>
    </location>
</feature>
<dbReference type="Gene3D" id="1.20.1110.10">
    <property type="entry name" value="Calcium-transporting ATPase, transmembrane domain"/>
    <property type="match status" value="1"/>
</dbReference>
<feature type="transmembrane region" description="Helical" evidence="6">
    <location>
        <begin position="598"/>
        <end position="617"/>
    </location>
</feature>
<feature type="transmembrane region" description="Helical" evidence="6">
    <location>
        <begin position="253"/>
        <end position="275"/>
    </location>
</feature>
<evidence type="ECO:0000256" key="5">
    <source>
        <dbReference type="ARBA" id="ARBA00023136"/>
    </source>
</evidence>
<dbReference type="InterPro" id="IPR044492">
    <property type="entry name" value="P_typ_ATPase_HD_dom"/>
</dbReference>
<protein>
    <submittedName>
        <fullName evidence="8">Unannotated protein</fullName>
    </submittedName>
</protein>
<sequence length="774" mass="81343">MTGAQLGLTSAEVATRIAAGQVNIAPSANSRSLADIIKANTLTRFNFVIGSMWVVMWIVAPFQDSLFGFAIVANTAIGIVQEYRAARALERLSVLGAARPIVRRDGVDVEIDASGVVVDDFILISTGDQIVVDGVIVESQGLEIDESLLTGEADSVDKVENDEAMSGSFVVAGSGLMQATRVGRDSFAAGLTEQAKKFHLTNSELRDAINGFIRAVSFLLLPVGALLLFSQVVRADASWPDAIRGTIAGMVTMVPEGLVLLTSIAMAVSVIRLAAKKVLVQDMPAVEVLARVDTICVDKTGTLTEPGMHVRELVTLQGSLEKLQEVLGALATIESVPNPTLAAVADEYSNSTWTATSSVPFSSARKWSGATFADHGTWVLGAPEMIIDAGNPVLAQAELLAADGSRVLAVGRARDEMNADVPVSGLEIIGLVLIDQRLRSDAADTVKYFLEQGVNVKVISGDNAVTVGAIAALAGVPGADAPVDARTLPSDPAELSEAVMRSSVFGRVTPTQKQAMVDALHLQGLTVAMTGDGVNDVLALKSADLGISMGSGSAATRAVAQLVLLDNKWSVMPSVVAEGRRVLGNIERVSDVFLTKSFYAILISIATGIFAVEFPFLPRHLTLIGALTIGIPGFFLALMPNTERFRPGFFKRVLLFTAPAGTICAIAAFTSYGAALRVGEPVSSAQSAATVTLFIVAMAVLTQSARPLNFIRLVLVASMAVAFVAVLFIPWLSNFFALSLAPERYSVVAIVVGVVGAVAVGIATKVTDRWRRAA</sequence>
<dbReference type="InterPro" id="IPR018303">
    <property type="entry name" value="ATPase_P-typ_P_site"/>
</dbReference>
<evidence type="ECO:0000256" key="4">
    <source>
        <dbReference type="ARBA" id="ARBA00022989"/>
    </source>
</evidence>
<feature type="transmembrane region" description="Helical" evidence="6">
    <location>
        <begin position="653"/>
        <end position="675"/>
    </location>
</feature>
<dbReference type="PRINTS" id="PR00120">
    <property type="entry name" value="HATPASE"/>
</dbReference>
<dbReference type="InterPro" id="IPR059000">
    <property type="entry name" value="ATPase_P-type_domA"/>
</dbReference>
<feature type="transmembrane region" description="Helical" evidence="6">
    <location>
        <begin position="745"/>
        <end position="764"/>
    </location>
</feature>
<feature type="transmembrane region" description="Helical" evidence="6">
    <location>
        <begin position="212"/>
        <end position="233"/>
    </location>
</feature>
<evidence type="ECO:0000259" key="7">
    <source>
        <dbReference type="Pfam" id="PF00122"/>
    </source>
</evidence>
<dbReference type="InterPro" id="IPR008250">
    <property type="entry name" value="ATPase_P-typ_transduc_dom_A_sf"/>
</dbReference>
<dbReference type="GO" id="GO:0016887">
    <property type="term" value="F:ATP hydrolysis activity"/>
    <property type="evidence" value="ECO:0007669"/>
    <property type="project" value="InterPro"/>
</dbReference>
<evidence type="ECO:0000313" key="8">
    <source>
        <dbReference type="EMBL" id="CAB4887782.1"/>
    </source>
</evidence>
<dbReference type="InterPro" id="IPR036412">
    <property type="entry name" value="HAD-like_sf"/>
</dbReference>
<feature type="transmembrane region" description="Helical" evidence="6">
    <location>
        <begin position="623"/>
        <end position="641"/>
    </location>
</feature>
<dbReference type="Gene3D" id="2.70.150.10">
    <property type="entry name" value="Calcium-transporting ATPase, cytoplasmic transduction domain A"/>
    <property type="match status" value="1"/>
</dbReference>
<dbReference type="NCBIfam" id="TIGR01494">
    <property type="entry name" value="ATPase_P-type"/>
    <property type="match status" value="2"/>
</dbReference>